<reference evidence="1 2" key="1">
    <citation type="submission" date="2020-04" db="EMBL/GenBank/DDBJ databases">
        <title>Genome sequencing of novel species.</title>
        <authorList>
            <person name="Heo J."/>
            <person name="Kim S.-J."/>
            <person name="Kim J.-S."/>
            <person name="Hong S.-B."/>
            <person name="Kwon S.-W."/>
        </authorList>
    </citation>
    <scope>NUCLEOTIDE SEQUENCE [LARGE SCALE GENOMIC DNA]</scope>
    <source>
        <strain evidence="1 2">AF9R3</strain>
    </source>
</reference>
<proteinExistence type="predicted"/>
<name>A0ABX6MFD2_9BURK</name>
<dbReference type="EMBL" id="CP051684">
    <property type="protein sequence ID" value="QJD92960.1"/>
    <property type="molecule type" value="Genomic_DNA"/>
</dbReference>
<accession>A0ABX6MFD2</accession>
<evidence type="ECO:0000313" key="2">
    <source>
        <dbReference type="Proteomes" id="UP000503117"/>
    </source>
</evidence>
<dbReference type="InterPro" id="IPR025368">
    <property type="entry name" value="DUF4272"/>
</dbReference>
<sequence>MLNRLKQLFSPKDISNHILLNAYCTVGDLPKPAFPHVLNGRRDISDAELAPHLNGFMHYLAEQNGGGMTRTRYHVIRHLQRVQHHLSFAVDPADMAAFHAWAESANALLFMQDGTVRDPQGRMLLAASGEDAEAGVGAVTPAVMPYPPQAWQRKARSDAQLAALKIDVPADLPPLVSEPELRLRAPEDILRRMLALFVVAIRAESLTSKTPITVADLQQRFPPAFAALTDAERAFLAQDTPSEQEITQFLWRYEAILVLQWALGLQEALPFADAICDVASISSTVIDRGTEGLRKQPVARAPGEILDALDLHYRLHWASRQAILKKTPAPAGINDGVLQERHHALNWLVRFEDREWDDVDTPT</sequence>
<dbReference type="RefSeq" id="WP_169113971.1">
    <property type="nucleotide sequence ID" value="NZ_CP051684.1"/>
</dbReference>
<keyword evidence="2" id="KW-1185">Reference proteome</keyword>
<evidence type="ECO:0000313" key="1">
    <source>
        <dbReference type="EMBL" id="QJD92960.1"/>
    </source>
</evidence>
<organism evidence="1 2">
    <name type="scientific">Duganella dendranthematis</name>
    <dbReference type="NCBI Taxonomy" id="2728021"/>
    <lineage>
        <taxon>Bacteria</taxon>
        <taxon>Pseudomonadati</taxon>
        <taxon>Pseudomonadota</taxon>
        <taxon>Betaproteobacteria</taxon>
        <taxon>Burkholderiales</taxon>
        <taxon>Oxalobacteraceae</taxon>
        <taxon>Telluria group</taxon>
        <taxon>Duganella</taxon>
    </lineage>
</organism>
<dbReference type="Pfam" id="PF14094">
    <property type="entry name" value="DUF4272"/>
    <property type="match status" value="1"/>
</dbReference>
<gene>
    <name evidence="1" type="ORF">HH213_24435</name>
</gene>
<dbReference type="Proteomes" id="UP000503117">
    <property type="component" value="Chromosome"/>
</dbReference>
<protein>
    <submittedName>
        <fullName evidence="1">DUF4272 domain-containing protein</fullName>
    </submittedName>
</protein>